<feature type="coiled-coil region" evidence="1">
    <location>
        <begin position="170"/>
        <end position="204"/>
    </location>
</feature>
<reference evidence="4" key="1">
    <citation type="submission" date="2017-10" db="EMBL/GenBank/DDBJ databases">
        <title>Rapid genome shrinkage in a self-fertile nematode reveals novel sperm competition proteins.</title>
        <authorList>
            <person name="Yin D."/>
            <person name="Schwarz E.M."/>
            <person name="Thomas C.G."/>
            <person name="Felde R.L."/>
            <person name="Korf I.F."/>
            <person name="Cutter A.D."/>
            <person name="Schartner C.M."/>
            <person name="Ralston E.J."/>
            <person name="Meyer B.J."/>
            <person name="Haag E.S."/>
        </authorList>
    </citation>
    <scope>NUCLEOTIDE SEQUENCE [LARGE SCALE GENOMIC DNA]</scope>
    <source>
        <strain evidence="4">JU1422</strain>
    </source>
</reference>
<gene>
    <name evidence="3" type="ORF">B9Z55_027709</name>
</gene>
<evidence type="ECO:0000256" key="2">
    <source>
        <dbReference type="SAM" id="MobiDB-lite"/>
    </source>
</evidence>
<evidence type="ECO:0000256" key="1">
    <source>
        <dbReference type="SAM" id="Coils"/>
    </source>
</evidence>
<organism evidence="3 4">
    <name type="scientific">Caenorhabditis nigoni</name>
    <dbReference type="NCBI Taxonomy" id="1611254"/>
    <lineage>
        <taxon>Eukaryota</taxon>
        <taxon>Metazoa</taxon>
        <taxon>Ecdysozoa</taxon>
        <taxon>Nematoda</taxon>
        <taxon>Chromadorea</taxon>
        <taxon>Rhabditida</taxon>
        <taxon>Rhabditina</taxon>
        <taxon>Rhabditomorpha</taxon>
        <taxon>Rhabditoidea</taxon>
        <taxon>Rhabditidae</taxon>
        <taxon>Peloderinae</taxon>
        <taxon>Caenorhabditis</taxon>
    </lineage>
</organism>
<dbReference type="EMBL" id="PDUG01000012">
    <property type="protein sequence ID" value="PIC13610.1"/>
    <property type="molecule type" value="Genomic_DNA"/>
</dbReference>
<feature type="coiled-coil region" evidence="1">
    <location>
        <begin position="82"/>
        <end position="116"/>
    </location>
</feature>
<feature type="compositionally biased region" description="Basic and acidic residues" evidence="2">
    <location>
        <begin position="299"/>
        <end position="328"/>
    </location>
</feature>
<dbReference type="Proteomes" id="UP000230233">
    <property type="component" value="Unassembled WGS sequence"/>
</dbReference>
<protein>
    <submittedName>
        <fullName evidence="3">Uncharacterized protein</fullName>
    </submittedName>
</protein>
<proteinExistence type="predicted"/>
<accession>A0A2G5SEY6</accession>
<evidence type="ECO:0000313" key="4">
    <source>
        <dbReference type="Proteomes" id="UP000230233"/>
    </source>
</evidence>
<evidence type="ECO:0000313" key="3">
    <source>
        <dbReference type="EMBL" id="PIC13610.1"/>
    </source>
</evidence>
<keyword evidence="4" id="KW-1185">Reference proteome</keyword>
<name>A0A2G5SEY6_9PELO</name>
<feature type="region of interest" description="Disordered" evidence="2">
    <location>
        <begin position="296"/>
        <end position="328"/>
    </location>
</feature>
<keyword evidence="1" id="KW-0175">Coiled coil</keyword>
<comment type="caution">
    <text evidence="3">The sequence shown here is derived from an EMBL/GenBank/DDBJ whole genome shotgun (WGS) entry which is preliminary data.</text>
</comment>
<dbReference type="AlphaFoldDB" id="A0A2G5SEY6"/>
<sequence>MNNIYTAEFDENRALPVMVYANALCTYVQQLERQINTLPFSAPDHADDVAKVCINIKNSHEYFLRKSMETSQPNTKEQIGVIQDNVADIADLKAENDKLTTKVRELELEKKEADARVASMFRLVELKSTEASQVTANPGIPANEKCEKDRDIDELNDFLRKTLEKSWANVDELMQVHKDQKSKIDALKANVKQLEFDKSRADAKIAKFSKLVDLKDISQLTAQGRIFANQKVEKNRDVNELNAESTWLKEELKQMKDRCRTYAAQLHISTQENSELEHKLETLTLHGPAYEEPVIKNGQSEKEQLVEQVKEDNEQLEKEKDTHKEKFF</sequence>